<reference evidence="1 2" key="1">
    <citation type="submission" date="2021-06" db="EMBL/GenBank/DDBJ databases">
        <title>Caerostris extrusa draft genome.</title>
        <authorList>
            <person name="Kono N."/>
            <person name="Arakawa K."/>
        </authorList>
    </citation>
    <scope>NUCLEOTIDE SEQUENCE [LARGE SCALE GENOMIC DNA]</scope>
</reference>
<name>A0AAV4UQ64_CAEEX</name>
<keyword evidence="2" id="KW-1185">Reference proteome</keyword>
<protein>
    <submittedName>
        <fullName evidence="1">Uncharacterized protein</fullName>
    </submittedName>
</protein>
<proteinExistence type="predicted"/>
<evidence type="ECO:0000313" key="2">
    <source>
        <dbReference type="Proteomes" id="UP001054945"/>
    </source>
</evidence>
<evidence type="ECO:0000313" key="1">
    <source>
        <dbReference type="EMBL" id="GIY60010.1"/>
    </source>
</evidence>
<accession>A0AAV4UQ64</accession>
<dbReference type="AlphaFoldDB" id="A0AAV4UQ64"/>
<comment type="caution">
    <text evidence="1">The sequence shown here is derived from an EMBL/GenBank/DDBJ whole genome shotgun (WGS) entry which is preliminary data.</text>
</comment>
<dbReference type="EMBL" id="BPLR01013262">
    <property type="protein sequence ID" value="GIY60010.1"/>
    <property type="molecule type" value="Genomic_DNA"/>
</dbReference>
<sequence>MRREKNLGQGLHCLFAALRHSQKLECCQTLGVVGRQLPSCHHRLGKLLKAPLPNSISLWVECLNRLLLQAAKRIIIISRMAAEHSLLLKFEKCHSSS</sequence>
<organism evidence="1 2">
    <name type="scientific">Caerostris extrusa</name>
    <name type="common">Bark spider</name>
    <name type="synonym">Caerostris bankana</name>
    <dbReference type="NCBI Taxonomy" id="172846"/>
    <lineage>
        <taxon>Eukaryota</taxon>
        <taxon>Metazoa</taxon>
        <taxon>Ecdysozoa</taxon>
        <taxon>Arthropoda</taxon>
        <taxon>Chelicerata</taxon>
        <taxon>Arachnida</taxon>
        <taxon>Araneae</taxon>
        <taxon>Araneomorphae</taxon>
        <taxon>Entelegynae</taxon>
        <taxon>Araneoidea</taxon>
        <taxon>Araneidae</taxon>
        <taxon>Caerostris</taxon>
    </lineage>
</organism>
<gene>
    <name evidence="1" type="ORF">CEXT_354991</name>
</gene>
<dbReference type="Proteomes" id="UP001054945">
    <property type="component" value="Unassembled WGS sequence"/>
</dbReference>